<accession>A0ABM4BZ45</accession>
<organism evidence="1 2">
    <name type="scientific">Hydra vulgaris</name>
    <name type="common">Hydra</name>
    <name type="synonym">Hydra attenuata</name>
    <dbReference type="NCBI Taxonomy" id="6087"/>
    <lineage>
        <taxon>Eukaryota</taxon>
        <taxon>Metazoa</taxon>
        <taxon>Cnidaria</taxon>
        <taxon>Hydrozoa</taxon>
        <taxon>Hydroidolina</taxon>
        <taxon>Anthoathecata</taxon>
        <taxon>Aplanulata</taxon>
        <taxon>Hydridae</taxon>
        <taxon>Hydra</taxon>
    </lineage>
</organism>
<dbReference type="PANTHER" id="PTHR33053">
    <property type="entry name" value="PROTEIN, PUTATIVE-RELATED"/>
    <property type="match status" value="1"/>
</dbReference>
<dbReference type="Proteomes" id="UP001652625">
    <property type="component" value="Chromosome 06"/>
</dbReference>
<evidence type="ECO:0000313" key="2">
    <source>
        <dbReference type="RefSeq" id="XP_065654512.1"/>
    </source>
</evidence>
<name>A0ABM4BZ45_HYDVU</name>
<evidence type="ECO:0000313" key="1">
    <source>
        <dbReference type="Proteomes" id="UP001652625"/>
    </source>
</evidence>
<dbReference type="RefSeq" id="XP_065654512.1">
    <property type="nucleotide sequence ID" value="XM_065798440.1"/>
</dbReference>
<keyword evidence="1" id="KW-1185">Reference proteome</keyword>
<reference evidence="2" key="1">
    <citation type="submission" date="2025-08" db="UniProtKB">
        <authorList>
            <consortium name="RefSeq"/>
        </authorList>
    </citation>
    <scope>IDENTIFICATION</scope>
</reference>
<sequence>MKKNDSQCTGLSIVINVNELPFFKSSNLQLWPILGLIENYVFIVALFCGDGKPDCLDDFLNDFLKESLLLSSEGLYYNDKKIDVTLKAFVCDAPSCSFFKCIQGHTGYYSCERCQVKGFYEEHRVVFIDNNQSIPRLTEDFNSFLYTDHQNSLIPLAKL</sequence>
<dbReference type="GeneID" id="136081146"/>
<dbReference type="PANTHER" id="PTHR33053:SF26">
    <property type="entry name" value="TRANSPOSASE DOMAIN-CONTAINING PROTEIN"/>
    <property type="match status" value="1"/>
</dbReference>
<gene>
    <name evidence="2" type="primary">LOC136081146</name>
</gene>
<proteinExistence type="predicted"/>
<protein>
    <submittedName>
        <fullName evidence="2">Uncharacterized protein LOC136081146</fullName>
    </submittedName>
</protein>